<accession>A0A1L5BJU4</accession>
<reference evidence="1 2" key="1">
    <citation type="journal article" date="2012" name="J. Bacteriol.">
        <title>Genome sequence of Sphingobium indicum B90A, a hexachlorocyclohexane-degrading bacterium.</title>
        <authorList>
            <person name="Anand S."/>
            <person name="Sangwan N."/>
            <person name="Lata P."/>
            <person name="Kaur J."/>
            <person name="Dua A."/>
            <person name="Singh A.K."/>
            <person name="Verma M."/>
            <person name="Kaur J."/>
            <person name="Khurana J.P."/>
            <person name="Khurana P."/>
            <person name="Mathur S."/>
            <person name="Lal R."/>
        </authorList>
    </citation>
    <scope>NUCLEOTIDE SEQUENCE [LARGE SCALE GENOMIC DNA]</scope>
    <source>
        <strain evidence="2">DSM 16412 / CCM 7286 / MTCC 6364 / B90A</strain>
    </source>
</reference>
<sequence length="61" mass="7287">MERMVTAVEIARRHHISDKRLRGILRRDWPWPRRKHDFWTFPAGSEQAAMMEMIAKRLAAA</sequence>
<evidence type="ECO:0000313" key="1">
    <source>
        <dbReference type="EMBL" id="APL93161.1"/>
    </source>
</evidence>
<dbReference type="Proteomes" id="UP000004550">
    <property type="component" value="Chromosome"/>
</dbReference>
<organism evidence="1 2">
    <name type="scientific">Sphingobium indicum (strain DSM 16412 / CCM 7286 / MTCC 6364 / B90A)</name>
    <dbReference type="NCBI Taxonomy" id="861109"/>
    <lineage>
        <taxon>Bacteria</taxon>
        <taxon>Pseudomonadati</taxon>
        <taxon>Pseudomonadota</taxon>
        <taxon>Alphaproteobacteria</taxon>
        <taxon>Sphingomonadales</taxon>
        <taxon>Sphingomonadaceae</taxon>
        <taxon>Sphingobium</taxon>
    </lineage>
</organism>
<name>A0A1L5BJU4_SPHIB</name>
<dbReference type="EMBL" id="CP013070">
    <property type="protein sequence ID" value="APL93161.1"/>
    <property type="molecule type" value="Genomic_DNA"/>
</dbReference>
<proteinExistence type="predicted"/>
<dbReference type="KEGG" id="sinb:SIDU_00665"/>
<evidence type="ECO:0000313" key="2">
    <source>
        <dbReference type="Proteomes" id="UP000004550"/>
    </source>
</evidence>
<protein>
    <submittedName>
        <fullName evidence="1">Uncharacterized protein</fullName>
    </submittedName>
</protein>
<gene>
    <name evidence="1" type="ORF">SIDU_00665</name>
</gene>
<dbReference type="AlphaFoldDB" id="A0A1L5BJU4"/>
<dbReference type="RefSeq" id="WP_020821199.1">
    <property type="nucleotide sequence ID" value="NZ_CP013070.1"/>
</dbReference>